<protein>
    <submittedName>
        <fullName evidence="1">Uncharacterized protein</fullName>
    </submittedName>
</protein>
<evidence type="ECO:0000313" key="1">
    <source>
        <dbReference type="EMBL" id="OGN25407.1"/>
    </source>
</evidence>
<dbReference type="STRING" id="1802697.A2925_00020"/>
<organism evidence="1 2">
    <name type="scientific">Candidatus Yanofskybacteria bacterium RIFCSPLOWO2_01_FULL_44_22</name>
    <dbReference type="NCBI Taxonomy" id="1802697"/>
    <lineage>
        <taxon>Bacteria</taxon>
        <taxon>Candidatus Yanofskyibacteriota</taxon>
    </lineage>
</organism>
<dbReference type="EMBL" id="MGKL01000019">
    <property type="protein sequence ID" value="OGN25407.1"/>
    <property type="molecule type" value="Genomic_DNA"/>
</dbReference>
<evidence type="ECO:0000313" key="2">
    <source>
        <dbReference type="Proteomes" id="UP000178256"/>
    </source>
</evidence>
<sequence>MKFIANLILLNKLRQAEREIGYKLVFKEIPDLWINGLMRCDMTRTWKKFGLKISRGANYFTVGKIKDGISTRFDFAAPQYQSWLGGYTVKLKQGQEWTLQNHLNLAVADQRSWLKRYGDPHPFCDFKEENCRVLNDLIKLGNYSGTLYEGSCITHSDVGDGFANVWLKLSAIVMASAFNVFNSSLNLREKTLRPLDKGKTYETLKLKGYIAIFDIEKDVKVVLYGVGVVENDKVRINTFEIIKNEILQAMKSCEIVKV</sequence>
<gene>
    <name evidence="1" type="ORF">A2925_00020</name>
</gene>
<dbReference type="AlphaFoldDB" id="A0A1F8GJ19"/>
<reference evidence="1 2" key="1">
    <citation type="journal article" date="2016" name="Nat. Commun.">
        <title>Thousands of microbial genomes shed light on interconnected biogeochemical processes in an aquifer system.</title>
        <authorList>
            <person name="Anantharaman K."/>
            <person name="Brown C.T."/>
            <person name="Hug L.A."/>
            <person name="Sharon I."/>
            <person name="Castelle C.J."/>
            <person name="Probst A.J."/>
            <person name="Thomas B.C."/>
            <person name="Singh A."/>
            <person name="Wilkins M.J."/>
            <person name="Karaoz U."/>
            <person name="Brodie E.L."/>
            <person name="Williams K.H."/>
            <person name="Hubbard S.S."/>
            <person name="Banfield J.F."/>
        </authorList>
    </citation>
    <scope>NUCLEOTIDE SEQUENCE [LARGE SCALE GENOMIC DNA]</scope>
</reference>
<accession>A0A1F8GJ19</accession>
<dbReference type="Proteomes" id="UP000178256">
    <property type="component" value="Unassembled WGS sequence"/>
</dbReference>
<name>A0A1F8GJ19_9BACT</name>
<comment type="caution">
    <text evidence="1">The sequence shown here is derived from an EMBL/GenBank/DDBJ whole genome shotgun (WGS) entry which is preliminary data.</text>
</comment>
<proteinExistence type="predicted"/>